<dbReference type="PANTHER" id="PTHR33295:SF7">
    <property type="entry name" value="ATPASE"/>
    <property type="match status" value="1"/>
</dbReference>
<evidence type="ECO:0000259" key="1">
    <source>
        <dbReference type="Pfam" id="PF13173"/>
    </source>
</evidence>
<proteinExistence type="predicted"/>
<dbReference type="OrthoDB" id="9804306at2"/>
<dbReference type="eggNOG" id="COG1373">
    <property type="taxonomic scope" value="Bacteria"/>
</dbReference>
<name>U2TAZ7_9ACTN</name>
<dbReference type="InterPro" id="IPR027417">
    <property type="entry name" value="P-loop_NTPase"/>
</dbReference>
<dbReference type="InterPro" id="IPR025420">
    <property type="entry name" value="DUF4143"/>
</dbReference>
<comment type="caution">
    <text evidence="3">The sequence shown here is derived from an EMBL/GenBank/DDBJ whole genome shotgun (WGS) entry which is preliminary data.</text>
</comment>
<dbReference type="Proteomes" id="UP000016638">
    <property type="component" value="Unassembled WGS sequence"/>
</dbReference>
<dbReference type="SUPFAM" id="SSF52540">
    <property type="entry name" value="P-loop containing nucleoside triphosphate hydrolases"/>
    <property type="match status" value="1"/>
</dbReference>
<dbReference type="STRING" id="1125712.HMPREF1316_2149"/>
<protein>
    <submittedName>
        <fullName evidence="3">AAA domain protein</fullName>
    </submittedName>
</protein>
<feature type="domain" description="DUF4143" evidence="2">
    <location>
        <begin position="220"/>
        <end position="383"/>
    </location>
</feature>
<evidence type="ECO:0000259" key="2">
    <source>
        <dbReference type="Pfam" id="PF13635"/>
    </source>
</evidence>
<evidence type="ECO:0000313" key="3">
    <source>
        <dbReference type="EMBL" id="ERL10214.1"/>
    </source>
</evidence>
<evidence type="ECO:0000313" key="4">
    <source>
        <dbReference type="Proteomes" id="UP000016638"/>
    </source>
</evidence>
<dbReference type="PATRIC" id="fig|1125712.3.peg.384"/>
<feature type="domain" description="AAA" evidence="1">
    <location>
        <begin position="18"/>
        <end position="152"/>
    </location>
</feature>
<dbReference type="Pfam" id="PF13173">
    <property type="entry name" value="AAA_14"/>
    <property type="match status" value="1"/>
</dbReference>
<dbReference type="AlphaFoldDB" id="U2TAZ7"/>
<reference evidence="3 4" key="1">
    <citation type="submission" date="2013-08" db="EMBL/GenBank/DDBJ databases">
        <authorList>
            <person name="Durkin A.S."/>
            <person name="Haft D.R."/>
            <person name="McCorrison J."/>
            <person name="Torralba M."/>
            <person name="Gillis M."/>
            <person name="Haft D.H."/>
            <person name="Methe B."/>
            <person name="Sutton G."/>
            <person name="Nelson K.E."/>
        </authorList>
    </citation>
    <scope>NUCLEOTIDE SEQUENCE [LARGE SCALE GENOMIC DNA]</scope>
    <source>
        <strain evidence="3 4">F0195</strain>
    </source>
</reference>
<sequence>MERPLMEDLVRWKDAARRKPLVLNGARQVGKTWLLKEFGARYFENVAYVNLDNNPGLATQFNAGYDLSRLLLVIQAESGQRVTPGKTLVVLDEIQECPKALTSLKYFCENVPELAVAAAGSLLGITFHEGTGYPVGKVDTLDLHPLSFREFLDATGNPMLREIVDSGDGELLGSLAVRFVELLKQYYFVGGMPEAVATFTESGDLAAVRAVQEGILFGYERDVSKHLGAVEAEHALAAWRSLPAHLGQENKKFVFGHVREGARARDYRSAITWLTRAGIATRVSRVSKPGIPLSAYADESAFKLFALDLGLLGALSGLDASSIVDGNALFTEFKGALTEQYVCQQLISDCGLSPCYWSAQNSRGEVDFLVQRGGRVYPIEVKAEENLKSKSLGAFSERYPGTMPRRFSLSGFRDQGWMRNVPLYAIGNPGCWD</sequence>
<accession>U2TAZ7</accession>
<dbReference type="PANTHER" id="PTHR33295">
    <property type="entry name" value="ATPASE"/>
    <property type="match status" value="1"/>
</dbReference>
<organism evidence="3 4">
    <name type="scientific">Olsenella profusa F0195</name>
    <dbReference type="NCBI Taxonomy" id="1125712"/>
    <lineage>
        <taxon>Bacteria</taxon>
        <taxon>Bacillati</taxon>
        <taxon>Actinomycetota</taxon>
        <taxon>Coriobacteriia</taxon>
        <taxon>Coriobacteriales</taxon>
        <taxon>Atopobiaceae</taxon>
        <taxon>Olsenella</taxon>
    </lineage>
</organism>
<dbReference type="EMBL" id="AWEZ01000016">
    <property type="protein sequence ID" value="ERL10214.1"/>
    <property type="molecule type" value="Genomic_DNA"/>
</dbReference>
<keyword evidence="4" id="KW-1185">Reference proteome</keyword>
<gene>
    <name evidence="3" type="ORF">HMPREF1316_2149</name>
</gene>
<dbReference type="InterPro" id="IPR041682">
    <property type="entry name" value="AAA_14"/>
</dbReference>
<dbReference type="Pfam" id="PF13635">
    <property type="entry name" value="DUF4143"/>
    <property type="match status" value="1"/>
</dbReference>